<feature type="coiled-coil region" evidence="1">
    <location>
        <begin position="167"/>
        <end position="212"/>
    </location>
</feature>
<accession>S3L8G3</accession>
<comment type="caution">
    <text evidence="2">The sequence shown here is derived from an EMBL/GenBank/DDBJ whole genome shotgun (WGS) entry which is preliminary data.</text>
</comment>
<dbReference type="InterPro" id="IPR025503">
    <property type="entry name" value="DUF4391"/>
</dbReference>
<keyword evidence="1" id="KW-0175">Coiled coil</keyword>
<protein>
    <recommendedName>
        <fullName evidence="4">DUF4391 domain-containing protein</fullName>
    </recommendedName>
</protein>
<evidence type="ECO:0000256" key="1">
    <source>
        <dbReference type="SAM" id="Coils"/>
    </source>
</evidence>
<gene>
    <name evidence="2" type="ORF">HMPREF1222_01300</name>
</gene>
<dbReference type="Proteomes" id="UP000014605">
    <property type="component" value="Unassembled WGS sequence"/>
</dbReference>
<dbReference type="EMBL" id="ATFC01000008">
    <property type="protein sequence ID" value="EPF46723.1"/>
    <property type="molecule type" value="Genomic_DNA"/>
</dbReference>
<evidence type="ECO:0000313" key="3">
    <source>
        <dbReference type="Proteomes" id="UP000014605"/>
    </source>
</evidence>
<evidence type="ECO:0008006" key="4">
    <source>
        <dbReference type="Google" id="ProtNLM"/>
    </source>
</evidence>
<evidence type="ECO:0000313" key="2">
    <source>
        <dbReference type="EMBL" id="EPF46723.1"/>
    </source>
</evidence>
<name>S3L8G3_9SPIR</name>
<keyword evidence="3" id="KW-1185">Reference proteome</keyword>
<dbReference type="Pfam" id="PF14335">
    <property type="entry name" value="DUF4391"/>
    <property type="match status" value="1"/>
</dbReference>
<dbReference type="AlphaFoldDB" id="S3L8G3"/>
<proteinExistence type="predicted"/>
<organism evidence="2 3">
    <name type="scientific">Treponema vincentii F0403</name>
    <dbReference type="NCBI Taxonomy" id="1125702"/>
    <lineage>
        <taxon>Bacteria</taxon>
        <taxon>Pseudomonadati</taxon>
        <taxon>Spirochaetota</taxon>
        <taxon>Spirochaetia</taxon>
        <taxon>Spirochaetales</taxon>
        <taxon>Treponemataceae</taxon>
        <taxon>Treponema</taxon>
    </lineage>
</organism>
<dbReference type="PATRIC" id="fig|1125702.3.peg.1347"/>
<reference evidence="2 3" key="1">
    <citation type="submission" date="2013-04" db="EMBL/GenBank/DDBJ databases">
        <title>The Genome Sequence of Treponema vincentii F0403.</title>
        <authorList>
            <consortium name="The Broad Institute Genomics Platform"/>
            <person name="Earl A."/>
            <person name="Ward D."/>
            <person name="Feldgarden M."/>
            <person name="Gevers D."/>
            <person name="Leonetti C."/>
            <person name="Izard J."/>
            <person name="Walker B."/>
            <person name="Young S."/>
            <person name="Zeng Q."/>
            <person name="Gargeya S."/>
            <person name="Fitzgerald M."/>
            <person name="Haas B."/>
            <person name="Abouelleil A."/>
            <person name="Allen A.W."/>
            <person name="Alvarado L."/>
            <person name="Arachchi H.M."/>
            <person name="Berlin A.M."/>
            <person name="Chapman S.B."/>
            <person name="Gainer-Dewar J."/>
            <person name="Goldberg J."/>
            <person name="Griggs A."/>
            <person name="Gujja S."/>
            <person name="Hansen M."/>
            <person name="Howarth C."/>
            <person name="Imamovic A."/>
            <person name="Ireland A."/>
            <person name="Larimer J."/>
            <person name="McCowan C."/>
            <person name="Murphy C."/>
            <person name="Pearson M."/>
            <person name="Poon T.W."/>
            <person name="Priest M."/>
            <person name="Roberts A."/>
            <person name="Saif S."/>
            <person name="Shea T."/>
            <person name="Sisk P."/>
            <person name="Sykes S."/>
            <person name="Wortman J."/>
            <person name="Nusbaum C."/>
            <person name="Birren B."/>
        </authorList>
    </citation>
    <scope>NUCLEOTIDE SEQUENCE [LARGE SCALE GENOMIC DNA]</scope>
    <source>
        <strain evidence="2 3">F0403</strain>
    </source>
</reference>
<sequence>MLGLPESTEFNARIPKQKFYENLSITPAIKKAFTEQIKMIYWRNKLAATTLNLAAGKRVMEIEIFEVNLNSLDLDENVLRLIDREISYHILFILEHNGKYQAVMGYKETAISGKAAFKVDRYYHTEWVDEEELPLHLEGLTMDAVYENFIRQIAGNSLNGKEHTTLKESIEQQKKREQLEKQIATLEAKIRKEKQLNRLMEINAELKQLKNEVGRSK</sequence>
<dbReference type="HOGENOM" id="CLU_084466_1_0_12"/>